<dbReference type="Proteomes" id="UP000010408">
    <property type="component" value="Unassembled WGS sequence"/>
</dbReference>
<dbReference type="Gene3D" id="1.10.10.1330">
    <property type="entry name" value="RNA polymerase sigma-54 factor, core-binding domain"/>
    <property type="match status" value="1"/>
</dbReference>
<dbReference type="PATRIC" id="fig|1127696.3.peg.947"/>
<keyword evidence="7" id="KW-0238">DNA-binding</keyword>
<feature type="compositionally biased region" description="Acidic residues" evidence="9">
    <location>
        <begin position="60"/>
        <end position="73"/>
    </location>
</feature>
<evidence type="ECO:0000256" key="9">
    <source>
        <dbReference type="SAM" id="MobiDB-lite"/>
    </source>
</evidence>
<feature type="region of interest" description="Disordered" evidence="9">
    <location>
        <begin position="43"/>
        <end position="73"/>
    </location>
</feature>
<comment type="similarity">
    <text evidence="1">Belongs to the sigma-54 factor family.</text>
</comment>
<dbReference type="Pfam" id="PF04552">
    <property type="entry name" value="Sigma54_DBD"/>
    <property type="match status" value="1"/>
</dbReference>
<dbReference type="eggNOG" id="COG1508">
    <property type="taxonomic scope" value="Bacteria"/>
</dbReference>
<dbReference type="GO" id="GO:0001216">
    <property type="term" value="F:DNA-binding transcription activator activity"/>
    <property type="evidence" value="ECO:0007669"/>
    <property type="project" value="InterPro"/>
</dbReference>
<dbReference type="NCBIfam" id="TIGR02395">
    <property type="entry name" value="rpoN_sigma"/>
    <property type="match status" value="1"/>
</dbReference>
<dbReference type="GO" id="GO:0016779">
    <property type="term" value="F:nucleotidyltransferase activity"/>
    <property type="evidence" value="ECO:0007669"/>
    <property type="project" value="UniProtKB-KW"/>
</dbReference>
<dbReference type="PROSITE" id="PS00718">
    <property type="entry name" value="SIGMA54_2"/>
    <property type="match status" value="1"/>
</dbReference>
<proteinExistence type="inferred from homology"/>
<dbReference type="InterPro" id="IPR038709">
    <property type="entry name" value="RpoN_core-bd_sf"/>
</dbReference>
<evidence type="ECO:0000259" key="10">
    <source>
        <dbReference type="Pfam" id="PF04552"/>
    </source>
</evidence>
<evidence type="ECO:0000256" key="3">
    <source>
        <dbReference type="ARBA" id="ARBA00022679"/>
    </source>
</evidence>
<evidence type="ECO:0000256" key="4">
    <source>
        <dbReference type="ARBA" id="ARBA00022695"/>
    </source>
</evidence>
<dbReference type="InterPro" id="IPR007634">
    <property type="entry name" value="RNA_pol_sigma_54_DNA-bd"/>
</dbReference>
<keyword evidence="5" id="KW-0805">Transcription regulation</keyword>
<dbReference type="PRINTS" id="PR00045">
    <property type="entry name" value="SIGMA54FCT"/>
</dbReference>
<evidence type="ECO:0000313" key="12">
    <source>
        <dbReference type="EMBL" id="EKY01139.1"/>
    </source>
</evidence>
<dbReference type="PIRSF" id="PIRSF000774">
    <property type="entry name" value="RpoN"/>
    <property type="match status" value="1"/>
</dbReference>
<accession>L1NC86</accession>
<feature type="domain" description="RNA polymerase sigma factor 54 DNA-binding" evidence="10">
    <location>
        <begin position="323"/>
        <end position="481"/>
    </location>
</feature>
<name>L1NC86_9PORP</name>
<organism evidence="12 13">
    <name type="scientific">Porphyromonas catoniae F0037</name>
    <dbReference type="NCBI Taxonomy" id="1127696"/>
    <lineage>
        <taxon>Bacteria</taxon>
        <taxon>Pseudomonadati</taxon>
        <taxon>Bacteroidota</taxon>
        <taxon>Bacteroidia</taxon>
        <taxon>Bacteroidales</taxon>
        <taxon>Porphyromonadaceae</taxon>
        <taxon>Porphyromonas</taxon>
    </lineage>
</organism>
<protein>
    <submittedName>
        <fullName evidence="12">RNA polymerase sigma-54 factor</fullName>
    </submittedName>
</protein>
<reference evidence="12 13" key="1">
    <citation type="submission" date="2012-05" db="EMBL/GenBank/DDBJ databases">
        <authorList>
            <person name="Weinstock G."/>
            <person name="Sodergren E."/>
            <person name="Lobos E.A."/>
            <person name="Fulton L."/>
            <person name="Fulton R."/>
            <person name="Courtney L."/>
            <person name="Fronick C."/>
            <person name="O'Laughlin M."/>
            <person name="Godfrey J."/>
            <person name="Wilson R.M."/>
            <person name="Miner T."/>
            <person name="Farmer C."/>
            <person name="Delehaunty K."/>
            <person name="Cordes M."/>
            <person name="Minx P."/>
            <person name="Tomlinson C."/>
            <person name="Chen J."/>
            <person name="Wollam A."/>
            <person name="Pepin K.H."/>
            <person name="Bhonagiri V."/>
            <person name="Zhang X."/>
            <person name="Suruliraj S."/>
            <person name="Warren W."/>
            <person name="Mitreva M."/>
            <person name="Mardis E.R."/>
            <person name="Wilson R.K."/>
        </authorList>
    </citation>
    <scope>NUCLEOTIDE SEQUENCE [LARGE SCALE GENOMIC DNA]</scope>
    <source>
        <strain evidence="12 13">F0037</strain>
    </source>
</reference>
<evidence type="ECO:0000256" key="7">
    <source>
        <dbReference type="ARBA" id="ARBA00023125"/>
    </source>
</evidence>
<sequence>MSKLTQQQKTEQTLSLTPAQIQAIKILELTGLELTSRIEHELEENPALEEDYEQPTLETSSEEGENDTNDQDWELGEYASEDDIPEYKLRELQERQSVREEIPFASGAPSLDEQLMSQLSLVTPLTDRRREVARYIIGNINEDGYLTRSVEELQDDLLFKAGLDVSADELTELIRLIKTLDPAGIAAHDLQEALLLQVERLPSDELKPLVERMVRGHYDDFVNKRFDKLCVALSVSEERLAELYDYVGKLNPKPGNGFGDDSDARFAHFTPDFIVTERSGELLISLAEERDLPALRLSPTYLLMLEENKAKAKENRQSREAMTFLKHKVEQARWFIDALAQRQHTLRATMTAIVAHQRAFFLSGEVTDLRPMILRDIAEATGLDISTISRVSNSKSVQTDFGVYMLKFFFGEGMLNDEGESISTREIKKALSELIEGEDKRAPYSDERLTELLADRGYPIARRTVAKYREQLRLPVARLRKALRPAK</sequence>
<gene>
    <name evidence="12" type="ORF">HMPREF9134_01045</name>
</gene>
<dbReference type="GO" id="GO:0016987">
    <property type="term" value="F:sigma factor activity"/>
    <property type="evidence" value="ECO:0007669"/>
    <property type="project" value="UniProtKB-KW"/>
</dbReference>
<evidence type="ECO:0000256" key="1">
    <source>
        <dbReference type="ARBA" id="ARBA00008798"/>
    </source>
</evidence>
<evidence type="ECO:0000256" key="5">
    <source>
        <dbReference type="ARBA" id="ARBA00023015"/>
    </source>
</evidence>
<dbReference type="Pfam" id="PF04963">
    <property type="entry name" value="Sigma54_CBD"/>
    <property type="match status" value="1"/>
</dbReference>
<feature type="compositionally biased region" description="Acidic residues" evidence="9">
    <location>
        <begin position="43"/>
        <end position="53"/>
    </location>
</feature>
<dbReference type="InterPro" id="IPR007046">
    <property type="entry name" value="RNA_pol_sigma_54_core-bd"/>
</dbReference>
<dbReference type="PANTHER" id="PTHR32248:SF4">
    <property type="entry name" value="RNA POLYMERASE SIGMA-54 FACTOR"/>
    <property type="match status" value="1"/>
</dbReference>
<dbReference type="GO" id="GO:0003677">
    <property type="term" value="F:DNA binding"/>
    <property type="evidence" value="ECO:0007669"/>
    <property type="project" value="UniProtKB-KW"/>
</dbReference>
<feature type="domain" description="RNA polymerase sigma factor 54 core-binding" evidence="11">
    <location>
        <begin position="104"/>
        <end position="301"/>
    </location>
</feature>
<comment type="caution">
    <text evidence="12">The sequence shown here is derived from an EMBL/GenBank/DDBJ whole genome shotgun (WGS) entry which is preliminary data.</text>
</comment>
<evidence type="ECO:0000256" key="8">
    <source>
        <dbReference type="ARBA" id="ARBA00023163"/>
    </source>
</evidence>
<dbReference type="GO" id="GO:0000428">
    <property type="term" value="C:DNA-directed RNA polymerase complex"/>
    <property type="evidence" value="ECO:0007669"/>
    <property type="project" value="UniProtKB-KW"/>
</dbReference>
<dbReference type="Pfam" id="PF00309">
    <property type="entry name" value="Sigma54_AID"/>
    <property type="match status" value="1"/>
</dbReference>
<dbReference type="RefSeq" id="WP_005469547.1">
    <property type="nucleotide sequence ID" value="NZ_KB291047.1"/>
</dbReference>
<dbReference type="InterPro" id="IPR000394">
    <property type="entry name" value="RNA_pol_sigma_54"/>
</dbReference>
<dbReference type="PROSITE" id="PS50044">
    <property type="entry name" value="SIGMA54_3"/>
    <property type="match status" value="1"/>
</dbReference>
<keyword evidence="6" id="KW-0731">Sigma factor</keyword>
<dbReference type="STRING" id="1127696.HMPREF9134_01045"/>
<keyword evidence="8" id="KW-0804">Transcription</keyword>
<dbReference type="EMBL" id="AMEQ01000029">
    <property type="protein sequence ID" value="EKY01139.1"/>
    <property type="molecule type" value="Genomic_DNA"/>
</dbReference>
<evidence type="ECO:0000256" key="2">
    <source>
        <dbReference type="ARBA" id="ARBA00022478"/>
    </source>
</evidence>
<keyword evidence="3" id="KW-0808">Transferase</keyword>
<dbReference type="HOGENOM" id="CLU_020569_0_1_10"/>
<dbReference type="AlphaFoldDB" id="L1NC86"/>
<keyword evidence="4" id="KW-0548">Nucleotidyltransferase</keyword>
<evidence type="ECO:0000313" key="13">
    <source>
        <dbReference type="Proteomes" id="UP000010408"/>
    </source>
</evidence>
<keyword evidence="2" id="KW-0240">DNA-directed RNA polymerase</keyword>
<evidence type="ECO:0000259" key="11">
    <source>
        <dbReference type="Pfam" id="PF04963"/>
    </source>
</evidence>
<dbReference type="GO" id="GO:0006352">
    <property type="term" value="P:DNA-templated transcription initiation"/>
    <property type="evidence" value="ECO:0007669"/>
    <property type="project" value="InterPro"/>
</dbReference>
<evidence type="ECO:0000256" key="6">
    <source>
        <dbReference type="ARBA" id="ARBA00023082"/>
    </source>
</evidence>
<dbReference type="Gene3D" id="1.10.10.60">
    <property type="entry name" value="Homeodomain-like"/>
    <property type="match status" value="1"/>
</dbReference>
<dbReference type="PANTHER" id="PTHR32248">
    <property type="entry name" value="RNA POLYMERASE SIGMA-54 FACTOR"/>
    <property type="match status" value="1"/>
</dbReference>